<name>A0A151IW96_9HYME</name>
<keyword evidence="1" id="KW-0175">Coiled coil</keyword>
<feature type="region of interest" description="Disordered" evidence="2">
    <location>
        <begin position="66"/>
        <end position="92"/>
    </location>
</feature>
<dbReference type="EMBL" id="KQ980867">
    <property type="protein sequence ID" value="KYN12099.1"/>
    <property type="molecule type" value="Genomic_DNA"/>
</dbReference>
<proteinExistence type="predicted"/>
<organism evidence="3 4">
    <name type="scientific">Trachymyrmex cornetzi</name>
    <dbReference type="NCBI Taxonomy" id="471704"/>
    <lineage>
        <taxon>Eukaryota</taxon>
        <taxon>Metazoa</taxon>
        <taxon>Ecdysozoa</taxon>
        <taxon>Arthropoda</taxon>
        <taxon>Hexapoda</taxon>
        <taxon>Insecta</taxon>
        <taxon>Pterygota</taxon>
        <taxon>Neoptera</taxon>
        <taxon>Endopterygota</taxon>
        <taxon>Hymenoptera</taxon>
        <taxon>Apocrita</taxon>
        <taxon>Aculeata</taxon>
        <taxon>Formicoidea</taxon>
        <taxon>Formicidae</taxon>
        <taxon>Myrmicinae</taxon>
        <taxon>Trachymyrmex</taxon>
    </lineage>
</organism>
<evidence type="ECO:0000256" key="1">
    <source>
        <dbReference type="SAM" id="Coils"/>
    </source>
</evidence>
<reference evidence="3 4" key="1">
    <citation type="submission" date="2015-09" db="EMBL/GenBank/DDBJ databases">
        <title>Trachymyrmex cornetzi WGS genome.</title>
        <authorList>
            <person name="Nygaard S."/>
            <person name="Hu H."/>
            <person name="Boomsma J."/>
            <person name="Zhang G."/>
        </authorList>
    </citation>
    <scope>NUCLEOTIDE SEQUENCE [LARGE SCALE GENOMIC DNA]</scope>
    <source>
        <strain evidence="3">Tcor2-1</strain>
        <tissue evidence="3">Whole body</tissue>
    </source>
</reference>
<dbReference type="Proteomes" id="UP000078492">
    <property type="component" value="Unassembled WGS sequence"/>
</dbReference>
<evidence type="ECO:0000313" key="4">
    <source>
        <dbReference type="Proteomes" id="UP000078492"/>
    </source>
</evidence>
<sequence length="243" mass="29270">MEEFRKSHRRQENKLLELIEEIRGEYNNQKREWEKEREEIRKDMKEMKNRVEILERSRMQELRCIGTEAEGEQKGGEGFDGQDKEENNLEEREREKRRRNIIIKGIQVREGRREAVEEILGEIGVKVEAKEIRKIGEGTERGKGEMLLIKLENEEQKREVMGEKNLKGRKERIWEDLTWRERKIRYGLGEIAKKEMAEGKRVWVRGGRIRIEGRWWRWDEEREALTEEGGIAEGNVRGWGERR</sequence>
<feature type="coiled-coil region" evidence="1">
    <location>
        <begin position="1"/>
        <end position="57"/>
    </location>
</feature>
<dbReference type="AlphaFoldDB" id="A0A151IW96"/>
<accession>A0A151IW96</accession>
<evidence type="ECO:0000313" key="3">
    <source>
        <dbReference type="EMBL" id="KYN12099.1"/>
    </source>
</evidence>
<evidence type="ECO:0000256" key="2">
    <source>
        <dbReference type="SAM" id="MobiDB-lite"/>
    </source>
</evidence>
<feature type="compositionally biased region" description="Basic and acidic residues" evidence="2">
    <location>
        <begin position="71"/>
        <end position="92"/>
    </location>
</feature>
<keyword evidence="4" id="KW-1185">Reference proteome</keyword>
<gene>
    <name evidence="3" type="ORF">ALC57_15734</name>
</gene>
<protein>
    <submittedName>
        <fullName evidence="3">Uncharacterized protein</fullName>
    </submittedName>
</protein>